<dbReference type="EMBL" id="WUQX01000001">
    <property type="protein sequence ID" value="MXP75218.1"/>
    <property type="molecule type" value="Genomic_DNA"/>
</dbReference>
<dbReference type="GO" id="GO:0003677">
    <property type="term" value="F:DNA binding"/>
    <property type="evidence" value="ECO:0007669"/>
    <property type="project" value="UniProtKB-KW"/>
</dbReference>
<dbReference type="PANTHER" id="PTHR36558">
    <property type="entry name" value="GLR1098 PROTEIN"/>
    <property type="match status" value="1"/>
</dbReference>
<dbReference type="PANTHER" id="PTHR36558:SF1">
    <property type="entry name" value="RESTRICTION ENDONUCLEASE DOMAIN-CONTAINING PROTEIN-RELATED"/>
    <property type="match status" value="1"/>
</dbReference>
<organism evidence="2 3">
    <name type="scientific">Sporofaciens musculi</name>
    <dbReference type="NCBI Taxonomy" id="2681861"/>
    <lineage>
        <taxon>Bacteria</taxon>
        <taxon>Bacillati</taxon>
        <taxon>Bacillota</taxon>
        <taxon>Clostridia</taxon>
        <taxon>Lachnospirales</taxon>
        <taxon>Lachnospiraceae</taxon>
        <taxon>Sporofaciens</taxon>
    </lineage>
</organism>
<dbReference type="InterPro" id="IPR012296">
    <property type="entry name" value="Nuclease_put_TT1808"/>
</dbReference>
<gene>
    <name evidence="2" type="ORF">GN277_07430</name>
</gene>
<dbReference type="AlphaFoldDB" id="A0A7X3MF26"/>
<evidence type="ECO:0000259" key="1">
    <source>
        <dbReference type="Pfam" id="PF05685"/>
    </source>
</evidence>
<protein>
    <submittedName>
        <fullName evidence="2">DNA-binding protein</fullName>
    </submittedName>
</protein>
<dbReference type="Pfam" id="PF05685">
    <property type="entry name" value="Uma2"/>
    <property type="match status" value="1"/>
</dbReference>
<keyword evidence="2" id="KW-0238">DNA-binding</keyword>
<dbReference type="InterPro" id="IPR008538">
    <property type="entry name" value="Uma2"/>
</dbReference>
<dbReference type="Proteomes" id="UP000460412">
    <property type="component" value="Unassembled WGS sequence"/>
</dbReference>
<dbReference type="Gene3D" id="3.90.1570.10">
    <property type="entry name" value="tt1808, chain A"/>
    <property type="match status" value="1"/>
</dbReference>
<evidence type="ECO:0000313" key="3">
    <source>
        <dbReference type="Proteomes" id="UP000460412"/>
    </source>
</evidence>
<sequence length="256" mass="29473">MTIQEMKRRKQEWGYTYFQIAELSGIPEETVQKIFEGNGGNVDYRVWNELENAFRDKMVVKEASAAYGVKRKPGSYTIEDYRSLPDDVRVELIDGYFYDMAAPTTFHQLMAAEVHRQIANHIIERDGTCTPFISPVDVQLDSDEKTMLQPDVVIVCDPKKIVRQNIMGAPDFVLEVVSPGTKRRDYIVKLAKYEQAKVREYWIVDPYTQKALVYFLEGAGEAAIYPIDAQIPINIFGGELVLDFWRIAGWAKQKWD</sequence>
<dbReference type="SUPFAM" id="SSF52980">
    <property type="entry name" value="Restriction endonuclease-like"/>
    <property type="match status" value="1"/>
</dbReference>
<dbReference type="RefSeq" id="WP_159750522.1">
    <property type="nucleotide sequence ID" value="NZ_CASZNZ010000036.1"/>
</dbReference>
<accession>A0A7X3MF26</accession>
<keyword evidence="3" id="KW-1185">Reference proteome</keyword>
<name>A0A7X3MF26_9FIRM</name>
<evidence type="ECO:0000313" key="2">
    <source>
        <dbReference type="EMBL" id="MXP75218.1"/>
    </source>
</evidence>
<dbReference type="CDD" id="cd06260">
    <property type="entry name" value="DUF820-like"/>
    <property type="match status" value="1"/>
</dbReference>
<proteinExistence type="predicted"/>
<comment type="caution">
    <text evidence="2">The sequence shown here is derived from an EMBL/GenBank/DDBJ whole genome shotgun (WGS) entry which is preliminary data.</text>
</comment>
<feature type="domain" description="Putative restriction endonuclease" evidence="1">
    <location>
        <begin position="79"/>
        <end position="227"/>
    </location>
</feature>
<reference evidence="2 3" key="1">
    <citation type="submission" date="2019-12" db="EMBL/GenBank/DDBJ databases">
        <title>Sporaefaciens musculi gen. nov., sp. nov., a novel bacterium isolated from the caecum of an obese mouse.</title>
        <authorList>
            <person name="Rasmussen T.S."/>
            <person name="Streidl T."/>
            <person name="Hitch T.C.A."/>
            <person name="Wortmann E."/>
            <person name="Deptula P."/>
            <person name="Hansen M."/>
            <person name="Nielsen D.S."/>
            <person name="Clavel T."/>
            <person name="Vogensen F.K."/>
        </authorList>
    </citation>
    <scope>NUCLEOTIDE SEQUENCE [LARGE SCALE GENOMIC DNA]</scope>
    <source>
        <strain evidence="2 3">WCA-9-b2</strain>
    </source>
</reference>
<dbReference type="InterPro" id="IPR011335">
    <property type="entry name" value="Restrct_endonuc-II-like"/>
</dbReference>